<accession>A0A0G2DS18</accession>
<organism evidence="5 6">
    <name type="scientific">Diplodia seriata</name>
    <dbReference type="NCBI Taxonomy" id="420778"/>
    <lineage>
        <taxon>Eukaryota</taxon>
        <taxon>Fungi</taxon>
        <taxon>Dikarya</taxon>
        <taxon>Ascomycota</taxon>
        <taxon>Pezizomycotina</taxon>
        <taxon>Dothideomycetes</taxon>
        <taxon>Dothideomycetes incertae sedis</taxon>
        <taxon>Botryosphaeriales</taxon>
        <taxon>Botryosphaeriaceae</taxon>
        <taxon>Diplodia</taxon>
    </lineage>
</organism>
<comment type="caution">
    <text evidence="5">The sequence shown here is derived from an EMBL/GenBank/DDBJ whole genome shotgun (WGS) entry which is preliminary data.</text>
</comment>
<feature type="region of interest" description="Disordered" evidence="2">
    <location>
        <begin position="637"/>
        <end position="662"/>
    </location>
</feature>
<evidence type="ECO:0000256" key="2">
    <source>
        <dbReference type="SAM" id="MobiDB-lite"/>
    </source>
</evidence>
<reference evidence="5 6" key="1">
    <citation type="submission" date="2015-03" db="EMBL/GenBank/DDBJ databases">
        <authorList>
            <person name="Morales-Cruz A."/>
            <person name="Amrine K.C."/>
            <person name="Cantu D."/>
        </authorList>
    </citation>
    <scope>NUCLEOTIDE SEQUENCE [LARGE SCALE GENOMIC DNA]</scope>
    <source>
        <strain evidence="5">DS831</strain>
    </source>
</reference>
<dbReference type="PANTHER" id="PTHR35394:SF5">
    <property type="entry name" value="DUF3176 DOMAIN-CONTAINING PROTEIN"/>
    <property type="match status" value="1"/>
</dbReference>
<feature type="transmembrane region" description="Helical" evidence="3">
    <location>
        <begin position="115"/>
        <end position="137"/>
    </location>
</feature>
<dbReference type="Proteomes" id="UP000034182">
    <property type="component" value="Unassembled WGS sequence"/>
</dbReference>
<feature type="domain" description="Trichothecene 3-O-acetyltransferase-like N-terminal" evidence="4">
    <location>
        <begin position="708"/>
        <end position="870"/>
    </location>
</feature>
<sequence>MTKSPGLSSLGSPSPRSPSPLNPNANAGSYVELGDMKRDESRGYRSGPVGDEPQTPLTPELPPRPPQSGGLADVVNGWWLFELLAWVISAIAMAVLVATLVLTDGRPLPHWPMSITLNSFISILATIVKAAMVVPIAEGISQLKWLWFKKAGVLKDIQTFDEASRGMWGSLKLLLGTKGVHLAKLGAFLTVFSLAVDPFIQQIVSYPIKMVPDYAPGGIMALKNPTLSMKAAISTGLYDTSADPLADFDVTPYCPTGNCTWTEPYQSLGVCSKCANITESLTTKCEDFGMLQHCNHTLPNDFVLQTGFLPMVYINSTGAVDSINFNNTQATLSTLTTIRSLHDASSTHAFGAIAMDCVNEYQAVVKDGNFTETVINTYSNSTQPSTRDNITITPDNTGQAFTIESYAWNAIEQYFWTMWDGNVTGSVGESSATSDVLDAIYQLGNNEHGGENTTMAALAKSMTLLLRTQSKQQTNLASSDTFDRSVAQGMAWTTQTYVHVRWMWLVFPAALEGLTLVFLLGTIFMSSASGVAIWKSSTLALLQIRMVDDERGQNQGGGGPREWASGKLGDLNNWANRSQVRLHRSETGTEFHLQRKGSLVDLNTVVVAIDIVTVTMPTILSTLESMRQNMAAAAAAATGTGTAAHPDDPPHNHTQSTTTTGLQASTTLDLTATATALSPLPLDDADSPNPEHLVLPLGPLDQVQVRKYTPRIFCFPMADQQLPTVSFATASLRLAVQKVLCRWPFLAGRLRYVDGGNKNNDKNGNNTVEVRYDYPPPDAVQARVFHAQVLPDFEMEYGKLSAAGMPPSMLDCVALCGREEDGLGLDEGDDGFPVWRVQANFVPGGLLLAVADAHPVVDGVAAGLVVEELARCLRVGEVAAECEVGERVGAATVDGQRNGGDDDHHHQQQRETTSSTPCTIPEFELPDPQLIPTTAGAAGGKPTARILTIRASTLATLKTAVMAEVRRTSQPPAAFVSTQDVLSALLWTAIIRARAPRLLLLDDDQHNQQPTTHFCTAVDARNKPSSTSHPPLVPPTYLGNAVMDLS</sequence>
<name>A0A0G2DS18_9PEZI</name>
<evidence type="ECO:0000313" key="5">
    <source>
        <dbReference type="EMBL" id="KKY13076.1"/>
    </source>
</evidence>
<feature type="compositionally biased region" description="Low complexity" evidence="2">
    <location>
        <begin position="1"/>
        <end position="14"/>
    </location>
</feature>
<feature type="compositionally biased region" description="Basic and acidic residues" evidence="2">
    <location>
        <begin position="34"/>
        <end position="43"/>
    </location>
</feature>
<proteinExistence type="predicted"/>
<keyword evidence="3" id="KW-1133">Transmembrane helix</keyword>
<dbReference type="AlphaFoldDB" id="A0A0G2DS18"/>
<dbReference type="GO" id="GO:0016740">
    <property type="term" value="F:transferase activity"/>
    <property type="evidence" value="ECO:0007669"/>
    <property type="project" value="UniProtKB-KW"/>
</dbReference>
<keyword evidence="3" id="KW-0812">Transmembrane</keyword>
<protein>
    <recommendedName>
        <fullName evidence="4">Trichothecene 3-O-acetyltransferase-like N-terminal domain-containing protein</fullName>
    </recommendedName>
</protein>
<dbReference type="Pfam" id="PF22664">
    <property type="entry name" value="TRI-like_N"/>
    <property type="match status" value="1"/>
</dbReference>
<gene>
    <name evidence="5" type="ORF">UCDDS831_g09349</name>
</gene>
<dbReference type="InterPro" id="IPR021514">
    <property type="entry name" value="DUF3176"/>
</dbReference>
<evidence type="ECO:0000256" key="3">
    <source>
        <dbReference type="SAM" id="Phobius"/>
    </source>
</evidence>
<dbReference type="InterPro" id="IPR023213">
    <property type="entry name" value="CAT-like_dom_sf"/>
</dbReference>
<keyword evidence="3" id="KW-0472">Membrane</keyword>
<dbReference type="InterPro" id="IPR054710">
    <property type="entry name" value="Tri101-like_N"/>
</dbReference>
<keyword evidence="1" id="KW-0808">Transferase</keyword>
<dbReference type="Pfam" id="PF11374">
    <property type="entry name" value="DUF3176"/>
    <property type="match status" value="1"/>
</dbReference>
<evidence type="ECO:0000259" key="4">
    <source>
        <dbReference type="Pfam" id="PF22664"/>
    </source>
</evidence>
<dbReference type="EMBL" id="LAQI01000478">
    <property type="protein sequence ID" value="KKY13076.1"/>
    <property type="molecule type" value="Genomic_DNA"/>
</dbReference>
<feature type="region of interest" description="Disordered" evidence="2">
    <location>
        <begin position="893"/>
        <end position="919"/>
    </location>
</feature>
<feature type="compositionally biased region" description="Basic and acidic residues" evidence="2">
    <location>
        <begin position="899"/>
        <end position="909"/>
    </location>
</feature>
<evidence type="ECO:0000256" key="1">
    <source>
        <dbReference type="ARBA" id="ARBA00022679"/>
    </source>
</evidence>
<reference evidence="5 6" key="2">
    <citation type="submission" date="2015-05" db="EMBL/GenBank/DDBJ databases">
        <title>Distinctive expansion of gene families associated with plant cell wall degradation and secondary metabolism in the genomes of grapevine trunk pathogens.</title>
        <authorList>
            <person name="Lawrence D.P."/>
            <person name="Travadon R."/>
            <person name="Rolshausen P.E."/>
            <person name="Baumgartner K."/>
        </authorList>
    </citation>
    <scope>NUCLEOTIDE SEQUENCE [LARGE SCALE GENOMIC DNA]</scope>
    <source>
        <strain evidence="5">DS831</strain>
    </source>
</reference>
<feature type="region of interest" description="Disordered" evidence="2">
    <location>
        <begin position="1"/>
        <end position="68"/>
    </location>
</feature>
<evidence type="ECO:0000313" key="6">
    <source>
        <dbReference type="Proteomes" id="UP000034182"/>
    </source>
</evidence>
<dbReference type="PANTHER" id="PTHR35394">
    <property type="entry name" value="DUF3176 DOMAIN-CONTAINING PROTEIN"/>
    <property type="match status" value="1"/>
</dbReference>
<dbReference type="Gene3D" id="3.30.559.10">
    <property type="entry name" value="Chloramphenicol acetyltransferase-like domain"/>
    <property type="match status" value="2"/>
</dbReference>
<feature type="transmembrane region" description="Helical" evidence="3">
    <location>
        <begin position="83"/>
        <end position="103"/>
    </location>
</feature>